<feature type="compositionally biased region" description="Low complexity" evidence="5">
    <location>
        <begin position="140"/>
        <end position="156"/>
    </location>
</feature>
<keyword evidence="2" id="KW-0479">Metal-binding</keyword>
<keyword evidence="6" id="KW-0812">Transmembrane</keyword>
<evidence type="ECO:0000313" key="10">
    <source>
        <dbReference type="Proteomes" id="UP000186104"/>
    </source>
</evidence>
<feature type="region of interest" description="Disordered" evidence="5">
    <location>
        <begin position="140"/>
        <end position="188"/>
    </location>
</feature>
<dbReference type="STRING" id="499555.BJL86_1595"/>
<dbReference type="GO" id="GO:0042597">
    <property type="term" value="C:periplasmic space"/>
    <property type="evidence" value="ECO:0007669"/>
    <property type="project" value="InterPro"/>
</dbReference>
<evidence type="ECO:0000313" key="9">
    <source>
        <dbReference type="EMBL" id="ANI92372.1"/>
    </source>
</evidence>
<sequence>MRISPDPSSACLKRRRIAAPVAALLLTAVAAPSVTTLLVTPAAQAHSTVVASSPGQNSTVQTPPKDVSITFNEDISPEFVRLTVMKDGSDRAKGAPKVEVAKMSVEVGELDPAKYTVGYRVVSADGHPIQGSYEFTIAGSESSSSNAGSAPGAGSSTAQNGQAGAETSAGEKPGGETSNAQTGETAEKTDSSSPWLAFVIFGAIALVLIGGLYFFARQYKRLQESSDSDENYG</sequence>
<keyword evidence="6" id="KW-0472">Membrane</keyword>
<gene>
    <name evidence="9" type="ORF">BJL86_1595</name>
</gene>
<evidence type="ECO:0000256" key="3">
    <source>
        <dbReference type="ARBA" id="ARBA00022729"/>
    </source>
</evidence>
<keyword evidence="3 7" id="KW-0732">Signal</keyword>
<dbReference type="InterPro" id="IPR014755">
    <property type="entry name" value="Cu-Rt/internalin_Ig-like"/>
</dbReference>
<dbReference type="GO" id="GO:0046688">
    <property type="term" value="P:response to copper ion"/>
    <property type="evidence" value="ECO:0007669"/>
    <property type="project" value="InterPro"/>
</dbReference>
<proteinExistence type="predicted"/>
<evidence type="ECO:0000256" key="7">
    <source>
        <dbReference type="SAM" id="SignalP"/>
    </source>
</evidence>
<evidence type="ECO:0000256" key="6">
    <source>
        <dbReference type="SAM" id="Phobius"/>
    </source>
</evidence>
<dbReference type="Gene3D" id="2.60.40.1220">
    <property type="match status" value="1"/>
</dbReference>
<feature type="domain" description="CopC" evidence="8">
    <location>
        <begin position="46"/>
        <end position="137"/>
    </location>
</feature>
<evidence type="ECO:0000256" key="4">
    <source>
        <dbReference type="ARBA" id="ARBA00023008"/>
    </source>
</evidence>
<evidence type="ECO:0000256" key="1">
    <source>
        <dbReference type="ARBA" id="ARBA00004196"/>
    </source>
</evidence>
<feature type="transmembrane region" description="Helical" evidence="6">
    <location>
        <begin position="195"/>
        <end position="216"/>
    </location>
</feature>
<dbReference type="KEGG" id="dtm:BJL86_1595"/>
<keyword evidence="10" id="KW-1185">Reference proteome</keyword>
<feature type="signal peptide" evidence="7">
    <location>
        <begin position="1"/>
        <end position="30"/>
    </location>
</feature>
<dbReference type="InterPro" id="IPR032694">
    <property type="entry name" value="CopC/D"/>
</dbReference>
<dbReference type="PANTHER" id="PTHR34820:SF4">
    <property type="entry name" value="INNER MEMBRANE PROTEIN YEBZ"/>
    <property type="match status" value="1"/>
</dbReference>
<dbReference type="PANTHER" id="PTHR34820">
    <property type="entry name" value="INNER MEMBRANE PROTEIN YEBZ"/>
    <property type="match status" value="1"/>
</dbReference>
<dbReference type="GO" id="GO:0005507">
    <property type="term" value="F:copper ion binding"/>
    <property type="evidence" value="ECO:0007669"/>
    <property type="project" value="InterPro"/>
</dbReference>
<evidence type="ECO:0000256" key="5">
    <source>
        <dbReference type="SAM" id="MobiDB-lite"/>
    </source>
</evidence>
<evidence type="ECO:0000259" key="8">
    <source>
        <dbReference type="Pfam" id="PF04234"/>
    </source>
</evidence>
<accession>A0A173LNT7</accession>
<evidence type="ECO:0000256" key="2">
    <source>
        <dbReference type="ARBA" id="ARBA00022723"/>
    </source>
</evidence>
<dbReference type="RefSeq" id="WP_075844909.1">
    <property type="nucleotide sequence ID" value="NZ_CP015961.1"/>
</dbReference>
<feature type="chain" id="PRO_5038813641" evidence="7">
    <location>
        <begin position="31"/>
        <end position="233"/>
    </location>
</feature>
<organism evidence="9 10">
    <name type="scientific">Dietzia timorensis</name>
    <dbReference type="NCBI Taxonomy" id="499555"/>
    <lineage>
        <taxon>Bacteria</taxon>
        <taxon>Bacillati</taxon>
        <taxon>Actinomycetota</taxon>
        <taxon>Actinomycetes</taxon>
        <taxon>Mycobacteriales</taxon>
        <taxon>Dietziaceae</taxon>
        <taxon>Dietzia</taxon>
    </lineage>
</organism>
<dbReference type="InterPro" id="IPR007348">
    <property type="entry name" value="CopC_dom"/>
</dbReference>
<dbReference type="Pfam" id="PF04234">
    <property type="entry name" value="CopC"/>
    <property type="match status" value="1"/>
</dbReference>
<dbReference type="OrthoDB" id="5242236at2"/>
<dbReference type="GO" id="GO:0030313">
    <property type="term" value="C:cell envelope"/>
    <property type="evidence" value="ECO:0007669"/>
    <property type="project" value="UniProtKB-SubCell"/>
</dbReference>
<keyword evidence="6" id="KW-1133">Transmembrane helix</keyword>
<dbReference type="AlphaFoldDB" id="A0A173LNT7"/>
<name>A0A173LNT7_9ACTN</name>
<dbReference type="GO" id="GO:0006825">
    <property type="term" value="P:copper ion transport"/>
    <property type="evidence" value="ECO:0007669"/>
    <property type="project" value="InterPro"/>
</dbReference>
<dbReference type="EMBL" id="CP015961">
    <property type="protein sequence ID" value="ANI92372.1"/>
    <property type="molecule type" value="Genomic_DNA"/>
</dbReference>
<reference evidence="9 10" key="1">
    <citation type="submission" date="2016-06" db="EMBL/GenBank/DDBJ databases">
        <title>Complete genome sequence of a saline-alkali tolerant type strain Dietzia timorensis ID05-A0528T.</title>
        <authorList>
            <person name="Wu X."/>
        </authorList>
    </citation>
    <scope>NUCLEOTIDE SEQUENCE [LARGE SCALE GENOMIC DNA]</scope>
    <source>
        <strain evidence="9 10">ID05-A0528</strain>
    </source>
</reference>
<dbReference type="GO" id="GO:0005886">
    <property type="term" value="C:plasma membrane"/>
    <property type="evidence" value="ECO:0007669"/>
    <property type="project" value="TreeGrafter"/>
</dbReference>
<dbReference type="Proteomes" id="UP000186104">
    <property type="component" value="Chromosome"/>
</dbReference>
<comment type="subcellular location">
    <subcellularLocation>
        <location evidence="1">Cell envelope</location>
    </subcellularLocation>
</comment>
<dbReference type="SUPFAM" id="SSF81296">
    <property type="entry name" value="E set domains"/>
    <property type="match status" value="1"/>
</dbReference>
<keyword evidence="4" id="KW-0186">Copper</keyword>
<dbReference type="InterPro" id="IPR014756">
    <property type="entry name" value="Ig_E-set"/>
</dbReference>
<protein>
    <submittedName>
        <fullName evidence="9">Copper transport protein YcnJ</fullName>
    </submittedName>
</protein>